<dbReference type="NCBIfam" id="TIGR00261">
    <property type="entry name" value="traB"/>
    <property type="match status" value="1"/>
</dbReference>
<proteinExistence type="predicted"/>
<dbReference type="Pfam" id="PF01963">
    <property type="entry name" value="TraB_PrgY_gumN"/>
    <property type="match status" value="1"/>
</dbReference>
<dbReference type="RefSeq" id="WP_087678096.1">
    <property type="nucleotide sequence ID" value="NZ_FUWV01000002.1"/>
</dbReference>
<feature type="transmembrane region" description="Helical" evidence="1">
    <location>
        <begin position="358"/>
        <end position="381"/>
    </location>
</feature>
<dbReference type="PANTHER" id="PTHR21530">
    <property type="entry name" value="PHEROMONE SHUTDOWN PROTEIN"/>
    <property type="match status" value="1"/>
</dbReference>
<dbReference type="InterPro" id="IPR046345">
    <property type="entry name" value="TraB_PrgY-like"/>
</dbReference>
<dbReference type="EMBL" id="FUWV01000002">
    <property type="protein sequence ID" value="SJZ45011.1"/>
    <property type="molecule type" value="Genomic_DNA"/>
</dbReference>
<reference evidence="2 3" key="1">
    <citation type="submission" date="2017-02" db="EMBL/GenBank/DDBJ databases">
        <authorList>
            <person name="Peterson S.W."/>
        </authorList>
    </citation>
    <scope>NUCLEOTIDE SEQUENCE [LARGE SCALE GENOMIC DNA]</scope>
    <source>
        <strain evidence="2 3">DSM 15102</strain>
    </source>
</reference>
<feature type="transmembrane region" description="Helical" evidence="1">
    <location>
        <begin position="278"/>
        <end position="306"/>
    </location>
</feature>
<feature type="transmembrane region" description="Helical" evidence="1">
    <location>
        <begin position="312"/>
        <end position="329"/>
    </location>
</feature>
<name>A0A1T4KRF4_9FIRM</name>
<dbReference type="OrthoDB" id="9809330at2"/>
<accession>A0A1T4KRF4</accession>
<keyword evidence="1" id="KW-1133">Transmembrane helix</keyword>
<keyword evidence="3" id="KW-1185">Reference proteome</keyword>
<dbReference type="CDD" id="cd14726">
    <property type="entry name" value="TraB_PrgY-like"/>
    <property type="match status" value="1"/>
</dbReference>
<keyword evidence="1" id="KW-0472">Membrane</keyword>
<sequence>MLANNIYQLNVDGKEILLIGTAHVSKQSAEQVKEMIEQERPDSVCIELDEGRYKSITEQNKWENTDIVQVIKEKRAILLLVNLILSTYQKRMANQFDIQPGQEMIQGIESAKKAGANIVLVDRDIQTTFKRIWRGVSFWGKVKLFFSIILSIFDDEEITEEELEKMKTEDMLTSALNELSSNFPDLKKYLVDERDQHLAQKIKEAPGKKIIAVLGAAHIPGIKEEIFKEHDLKKLTEIPRKPKFSKLIGWMIPLAIILMILSTFSVDTSKGIDQIISWILWNGSLSAIGTIIAGGHILSILTAFLVAPITSLNPLLAAGWFAGFTESFIRKPRVKDFKNLTEDISTIKGFWKNRVTKILLVVILANLGSVIGTWIGGINIIRSFIQNVL</sequence>
<dbReference type="InterPro" id="IPR005230">
    <property type="entry name" value="TraB_bac"/>
</dbReference>
<evidence type="ECO:0000256" key="1">
    <source>
        <dbReference type="SAM" id="Phobius"/>
    </source>
</evidence>
<dbReference type="InterPro" id="IPR002816">
    <property type="entry name" value="TraB/PrgY/GumN_fam"/>
</dbReference>
<evidence type="ECO:0000313" key="2">
    <source>
        <dbReference type="EMBL" id="SJZ45011.1"/>
    </source>
</evidence>
<keyword evidence="1" id="KW-0812">Transmembrane</keyword>
<organism evidence="2 3">
    <name type="scientific">Garciella nitratireducens DSM 15102</name>
    <dbReference type="NCBI Taxonomy" id="1121911"/>
    <lineage>
        <taxon>Bacteria</taxon>
        <taxon>Bacillati</taxon>
        <taxon>Bacillota</taxon>
        <taxon>Clostridia</taxon>
        <taxon>Eubacteriales</taxon>
        <taxon>Eubacteriaceae</taxon>
        <taxon>Garciella</taxon>
    </lineage>
</organism>
<feature type="transmembrane region" description="Helical" evidence="1">
    <location>
        <begin position="247"/>
        <end position="266"/>
    </location>
</feature>
<dbReference type="PANTHER" id="PTHR21530:SF7">
    <property type="entry name" value="TRAB DOMAIN-CONTAINING PROTEIN"/>
    <property type="match status" value="1"/>
</dbReference>
<dbReference type="AlphaFoldDB" id="A0A1T4KRF4"/>
<protein>
    <submittedName>
        <fullName evidence="2">Pheromone shutdown-related protein TraB</fullName>
    </submittedName>
</protein>
<evidence type="ECO:0000313" key="3">
    <source>
        <dbReference type="Proteomes" id="UP000196365"/>
    </source>
</evidence>
<gene>
    <name evidence="2" type="ORF">SAMN02745973_00673</name>
</gene>
<dbReference type="Proteomes" id="UP000196365">
    <property type="component" value="Unassembled WGS sequence"/>
</dbReference>